<keyword evidence="4" id="KW-0488">Methylation</keyword>
<comment type="similarity">
    <text evidence="9">Belongs to the GSP H family.</text>
</comment>
<proteinExistence type="inferred from homology"/>
<keyword evidence="8" id="KW-0472">Membrane</keyword>
<sequence>MKQQASGFTLIELMTALAVLVITLTIGVPAFAGLQQRARAATAYHLLTSSLAIARLGAVKRGEAVGVCPSTNGSSCEDDTSWDGGWIVFSDPDRTGQPAAPNAVLQRIDGVGASLALRSTQGRTLVRFTPNGWAYGSNLSIRLCSREPARLLGKVVVNNGGRPRSERFEEAKPCPYPL</sequence>
<keyword evidence="6" id="KW-0812">Transmembrane</keyword>
<evidence type="ECO:0000256" key="9">
    <source>
        <dbReference type="ARBA" id="ARBA00025772"/>
    </source>
</evidence>
<dbReference type="InterPro" id="IPR045584">
    <property type="entry name" value="Pilin-like"/>
</dbReference>
<name>A0ABU7YTS8_9GAMM</name>
<organism evidence="12 13">
    <name type="scientific">Novilysobacter erysipheiresistens</name>
    <dbReference type="NCBI Taxonomy" id="1749332"/>
    <lineage>
        <taxon>Bacteria</taxon>
        <taxon>Pseudomonadati</taxon>
        <taxon>Pseudomonadota</taxon>
        <taxon>Gammaproteobacteria</taxon>
        <taxon>Lysobacterales</taxon>
        <taxon>Lysobacteraceae</taxon>
        <taxon>Novilysobacter</taxon>
    </lineage>
</organism>
<keyword evidence="7" id="KW-1133">Transmembrane helix</keyword>
<evidence type="ECO:0000256" key="1">
    <source>
        <dbReference type="ARBA" id="ARBA00004377"/>
    </source>
</evidence>
<dbReference type="PROSITE" id="PS00409">
    <property type="entry name" value="PROKAR_NTER_METHYL"/>
    <property type="match status" value="1"/>
</dbReference>
<keyword evidence="13" id="KW-1185">Reference proteome</keyword>
<comment type="subcellular location">
    <subcellularLocation>
        <location evidence="1">Cell inner membrane</location>
        <topology evidence="1">Single-pass membrane protein</topology>
    </subcellularLocation>
</comment>
<dbReference type="Pfam" id="PF12019">
    <property type="entry name" value="GspH"/>
    <property type="match status" value="1"/>
</dbReference>
<dbReference type="NCBIfam" id="TIGR02532">
    <property type="entry name" value="IV_pilin_GFxxxE"/>
    <property type="match status" value="1"/>
</dbReference>
<evidence type="ECO:0000256" key="6">
    <source>
        <dbReference type="ARBA" id="ARBA00022692"/>
    </source>
</evidence>
<dbReference type="InterPro" id="IPR022346">
    <property type="entry name" value="T2SS_GspH"/>
</dbReference>
<dbReference type="Pfam" id="PF07963">
    <property type="entry name" value="N_methyl"/>
    <property type="match status" value="1"/>
</dbReference>
<evidence type="ECO:0000256" key="4">
    <source>
        <dbReference type="ARBA" id="ARBA00022481"/>
    </source>
</evidence>
<evidence type="ECO:0000256" key="2">
    <source>
        <dbReference type="ARBA" id="ARBA00021549"/>
    </source>
</evidence>
<evidence type="ECO:0000313" key="13">
    <source>
        <dbReference type="Proteomes" id="UP001355056"/>
    </source>
</evidence>
<reference evidence="12 13" key="1">
    <citation type="journal article" date="2016" name="Int. J. Syst. Evol. Microbiol.">
        <title>Lysobacter erysipheiresistens sp. nov., an antagonist of powdery mildew, isolated from tobacco-cultivated soil.</title>
        <authorList>
            <person name="Xie B."/>
            <person name="Li T."/>
            <person name="Lin X."/>
            <person name="Wang C.J."/>
            <person name="Chen Y.J."/>
            <person name="Liu W.J."/>
            <person name="Zhao Z.W."/>
        </authorList>
    </citation>
    <scope>NUCLEOTIDE SEQUENCE [LARGE SCALE GENOMIC DNA]</scope>
    <source>
        <strain evidence="12 13">RS-LYSO-3</strain>
    </source>
</reference>
<accession>A0ABU7YTS8</accession>
<comment type="caution">
    <text evidence="12">The sequence shown here is derived from an EMBL/GenBank/DDBJ whole genome shotgun (WGS) entry which is preliminary data.</text>
</comment>
<evidence type="ECO:0000313" key="12">
    <source>
        <dbReference type="EMBL" id="MEG3182475.1"/>
    </source>
</evidence>
<dbReference type="RefSeq" id="WP_332613667.1">
    <property type="nucleotide sequence ID" value="NZ_JAXGFP010000001.1"/>
</dbReference>
<evidence type="ECO:0000256" key="8">
    <source>
        <dbReference type="ARBA" id="ARBA00023136"/>
    </source>
</evidence>
<keyword evidence="3" id="KW-1003">Cell membrane</keyword>
<feature type="domain" description="General secretion pathway GspH" evidence="11">
    <location>
        <begin position="47"/>
        <end position="161"/>
    </location>
</feature>
<dbReference type="Proteomes" id="UP001355056">
    <property type="component" value="Unassembled WGS sequence"/>
</dbReference>
<evidence type="ECO:0000256" key="7">
    <source>
        <dbReference type="ARBA" id="ARBA00022989"/>
    </source>
</evidence>
<evidence type="ECO:0000259" key="11">
    <source>
        <dbReference type="Pfam" id="PF12019"/>
    </source>
</evidence>
<dbReference type="SUPFAM" id="SSF54523">
    <property type="entry name" value="Pili subunits"/>
    <property type="match status" value="1"/>
</dbReference>
<dbReference type="EMBL" id="JAXGFP010000001">
    <property type="protein sequence ID" value="MEG3182475.1"/>
    <property type="molecule type" value="Genomic_DNA"/>
</dbReference>
<protein>
    <recommendedName>
        <fullName evidence="2">Type II secretion system protein H</fullName>
    </recommendedName>
    <alternativeName>
        <fullName evidence="10">General secretion pathway protein H</fullName>
    </alternativeName>
</protein>
<gene>
    <name evidence="12" type="ORF">SNE34_00400</name>
</gene>
<keyword evidence="5" id="KW-0997">Cell inner membrane</keyword>
<evidence type="ECO:0000256" key="5">
    <source>
        <dbReference type="ARBA" id="ARBA00022519"/>
    </source>
</evidence>
<dbReference type="InterPro" id="IPR012902">
    <property type="entry name" value="N_methyl_site"/>
</dbReference>
<dbReference type="Gene3D" id="3.55.40.10">
    <property type="entry name" value="minor pseudopilin epsh domain"/>
    <property type="match status" value="1"/>
</dbReference>
<evidence type="ECO:0000256" key="3">
    <source>
        <dbReference type="ARBA" id="ARBA00022475"/>
    </source>
</evidence>
<evidence type="ECO:0000256" key="10">
    <source>
        <dbReference type="ARBA" id="ARBA00030775"/>
    </source>
</evidence>